<evidence type="ECO:0000256" key="1">
    <source>
        <dbReference type="SAM" id="Phobius"/>
    </source>
</evidence>
<organism evidence="2 3">
    <name type="scientific">Thermococcus kodakarensis (strain ATCC BAA-918 / JCM 12380 / KOD1)</name>
    <name type="common">Pyrococcus kodakaraensis (strain KOD1)</name>
    <dbReference type="NCBI Taxonomy" id="69014"/>
    <lineage>
        <taxon>Archaea</taxon>
        <taxon>Methanobacteriati</taxon>
        <taxon>Methanobacteriota</taxon>
        <taxon>Thermococci</taxon>
        <taxon>Thermococcales</taxon>
        <taxon>Thermococcaceae</taxon>
        <taxon>Thermococcus</taxon>
    </lineage>
</organism>
<keyword evidence="3" id="KW-1185">Reference proteome</keyword>
<dbReference type="GeneID" id="78447338"/>
<feature type="transmembrane region" description="Helical" evidence="1">
    <location>
        <begin position="53"/>
        <end position="73"/>
    </location>
</feature>
<keyword evidence="1" id="KW-0472">Membrane</keyword>
<reference evidence="2 3" key="1">
    <citation type="journal article" date="2005" name="Genome Res.">
        <title>Complete genome sequence of the hyperthermophilic archaeon Thermococcus kodakaraensis KOD1 and comparison with Pyrococcus genomes.</title>
        <authorList>
            <person name="Fukui T."/>
            <person name="Atomi H."/>
            <person name="Kanai T."/>
            <person name="Matsumi R."/>
            <person name="Fujiwara S."/>
            <person name="Imanaka T."/>
        </authorList>
    </citation>
    <scope>NUCLEOTIDE SEQUENCE [LARGE SCALE GENOMIC DNA]</scope>
    <source>
        <strain evidence="3">ATCC BAA-918 / JCM 12380 / KOD1</strain>
    </source>
</reference>
<evidence type="ECO:0000313" key="3">
    <source>
        <dbReference type="Proteomes" id="UP000000536"/>
    </source>
</evidence>
<protein>
    <submittedName>
        <fullName evidence="2">Hypothetical membrane protein</fullName>
    </submittedName>
</protein>
<dbReference type="RefSeq" id="WP_011249774.1">
    <property type="nucleotide sequence ID" value="NC_006624.1"/>
</dbReference>
<name>Q5JHY7_THEKO</name>
<dbReference type="KEGG" id="tko:TK0823"/>
<proteinExistence type="predicted"/>
<dbReference type="HOGENOM" id="CLU_2379574_0_0_2"/>
<dbReference type="Proteomes" id="UP000000536">
    <property type="component" value="Chromosome"/>
</dbReference>
<evidence type="ECO:0000313" key="2">
    <source>
        <dbReference type="EMBL" id="BAD85012.1"/>
    </source>
</evidence>
<feature type="transmembrane region" description="Helical" evidence="1">
    <location>
        <begin position="6"/>
        <end position="22"/>
    </location>
</feature>
<feature type="transmembrane region" description="Helical" evidence="1">
    <location>
        <begin position="29"/>
        <end position="47"/>
    </location>
</feature>
<sequence length="94" mass="10129">MNILLGTSLRTVLLLVFAYIHLRTKRKSALFLGIALLLSGAVDYAAYIGDPTLFGLIVGVVGTTIITALNLLLDEENIDTMMPLTMKTASTSFP</sequence>
<dbReference type="InParanoid" id="Q5JHY7"/>
<dbReference type="EnsemblBacteria" id="BAD85012">
    <property type="protein sequence ID" value="BAD85012"/>
    <property type="gene ID" value="TK0823"/>
</dbReference>
<gene>
    <name evidence="2" type="ordered locus">TK0823</name>
</gene>
<accession>Q5JHY7</accession>
<keyword evidence="1" id="KW-1133">Transmembrane helix</keyword>
<dbReference type="AlphaFoldDB" id="Q5JHY7"/>
<dbReference type="EMBL" id="AP006878">
    <property type="protein sequence ID" value="BAD85012.1"/>
    <property type="molecule type" value="Genomic_DNA"/>
</dbReference>
<keyword evidence="1" id="KW-0812">Transmembrane</keyword>
<dbReference type="STRING" id="69014.TK0823"/>